<dbReference type="PANTHER" id="PTHR11139:SF68">
    <property type="entry name" value="DNA-DEPENDENT PROTEIN KINASE CATALYTIC SUBUNIT"/>
    <property type="match status" value="1"/>
</dbReference>
<dbReference type="GO" id="GO:0000723">
    <property type="term" value="P:telomere maintenance"/>
    <property type="evidence" value="ECO:0007669"/>
    <property type="project" value="TreeGrafter"/>
</dbReference>
<dbReference type="Proteomes" id="UP000762676">
    <property type="component" value="Unassembled WGS sequence"/>
</dbReference>
<dbReference type="PROSITE" id="PS51190">
    <property type="entry name" value="FATC"/>
    <property type="match status" value="1"/>
</dbReference>
<feature type="domain" description="FATC" evidence="2">
    <location>
        <begin position="408"/>
        <end position="440"/>
    </location>
</feature>
<dbReference type="InterPro" id="IPR050517">
    <property type="entry name" value="DDR_Repair_Kinase"/>
</dbReference>
<keyword evidence="3" id="KW-0808">Transferase</keyword>
<dbReference type="PANTHER" id="PTHR11139">
    <property type="entry name" value="ATAXIA TELANGIECTASIA MUTATED ATM -RELATED"/>
    <property type="match status" value="1"/>
</dbReference>
<dbReference type="EMBL" id="BMAT01000700">
    <property type="protein sequence ID" value="GFR71479.1"/>
    <property type="molecule type" value="Genomic_DNA"/>
</dbReference>
<dbReference type="CDD" id="cd05172">
    <property type="entry name" value="PIKKc_DNA-PK"/>
    <property type="match status" value="1"/>
</dbReference>
<dbReference type="InterPro" id="IPR011009">
    <property type="entry name" value="Kinase-like_dom_sf"/>
</dbReference>
<dbReference type="InterPro" id="IPR003152">
    <property type="entry name" value="FATC_dom"/>
</dbReference>
<evidence type="ECO:0000313" key="4">
    <source>
        <dbReference type="Proteomes" id="UP000762676"/>
    </source>
</evidence>
<proteinExistence type="predicted"/>
<dbReference type="GO" id="GO:0005634">
    <property type="term" value="C:nucleus"/>
    <property type="evidence" value="ECO:0007669"/>
    <property type="project" value="TreeGrafter"/>
</dbReference>
<dbReference type="Pfam" id="PF00454">
    <property type="entry name" value="PI3_PI4_kinase"/>
    <property type="match status" value="1"/>
</dbReference>
<accession>A0AAV4FEJ8</accession>
<dbReference type="InterPro" id="IPR000403">
    <property type="entry name" value="PI3/4_kinase_cat_dom"/>
</dbReference>
<dbReference type="Pfam" id="PF02260">
    <property type="entry name" value="FATC"/>
    <property type="match status" value="1"/>
</dbReference>
<dbReference type="Gene3D" id="3.30.1010.10">
    <property type="entry name" value="Phosphatidylinositol 3-kinase Catalytic Subunit, Chain A, domain 4"/>
    <property type="match status" value="1"/>
</dbReference>
<protein>
    <submittedName>
        <fullName evidence="3">DNA-dependent protein kinase catalytic subunit</fullName>
    </submittedName>
</protein>
<dbReference type="GO" id="GO:0004677">
    <property type="term" value="F:DNA-dependent protein kinase activity"/>
    <property type="evidence" value="ECO:0007669"/>
    <property type="project" value="InterPro"/>
</dbReference>
<dbReference type="InterPro" id="IPR037706">
    <property type="entry name" value="DNA-PK_dom"/>
</dbReference>
<dbReference type="InterPro" id="IPR036940">
    <property type="entry name" value="PI3/4_kinase_cat_sf"/>
</dbReference>
<dbReference type="SMART" id="SM00146">
    <property type="entry name" value="PI3Kc"/>
    <property type="match status" value="1"/>
</dbReference>
<organism evidence="3 4">
    <name type="scientific">Elysia marginata</name>
    <dbReference type="NCBI Taxonomy" id="1093978"/>
    <lineage>
        <taxon>Eukaryota</taxon>
        <taxon>Metazoa</taxon>
        <taxon>Spiralia</taxon>
        <taxon>Lophotrochozoa</taxon>
        <taxon>Mollusca</taxon>
        <taxon>Gastropoda</taxon>
        <taxon>Heterobranchia</taxon>
        <taxon>Euthyneura</taxon>
        <taxon>Panpulmonata</taxon>
        <taxon>Sacoglossa</taxon>
        <taxon>Placobranchoidea</taxon>
        <taxon>Plakobranchidae</taxon>
        <taxon>Elysia</taxon>
    </lineage>
</organism>
<dbReference type="PROSITE" id="PS50290">
    <property type="entry name" value="PI3_4_KINASE_3"/>
    <property type="match status" value="1"/>
</dbReference>
<feature type="domain" description="PI3K/PI4K catalytic" evidence="1">
    <location>
        <begin position="31"/>
        <end position="365"/>
    </location>
</feature>
<dbReference type="GO" id="GO:0006302">
    <property type="term" value="P:double-strand break repair"/>
    <property type="evidence" value="ECO:0007669"/>
    <property type="project" value="TreeGrafter"/>
</dbReference>
<reference evidence="3 4" key="1">
    <citation type="journal article" date="2021" name="Elife">
        <title>Chloroplast acquisition without the gene transfer in kleptoplastic sea slugs, Plakobranchus ocellatus.</title>
        <authorList>
            <person name="Maeda T."/>
            <person name="Takahashi S."/>
            <person name="Yoshida T."/>
            <person name="Shimamura S."/>
            <person name="Takaki Y."/>
            <person name="Nagai Y."/>
            <person name="Toyoda A."/>
            <person name="Suzuki Y."/>
            <person name="Arimoto A."/>
            <person name="Ishii H."/>
            <person name="Satoh N."/>
            <person name="Nishiyama T."/>
            <person name="Hasebe M."/>
            <person name="Maruyama T."/>
            <person name="Minagawa J."/>
            <person name="Obokata J."/>
            <person name="Shigenobu S."/>
        </authorList>
    </citation>
    <scope>NUCLEOTIDE SEQUENCE [LARGE SCALE GENOMIC DNA]</scope>
</reference>
<dbReference type="SMART" id="SM01343">
    <property type="entry name" value="FATC"/>
    <property type="match status" value="1"/>
</dbReference>
<evidence type="ECO:0000259" key="1">
    <source>
        <dbReference type="PROSITE" id="PS50290"/>
    </source>
</evidence>
<dbReference type="Gene3D" id="1.10.1070.11">
    <property type="entry name" value="Phosphatidylinositol 3-/4-kinase, catalytic domain"/>
    <property type="match status" value="1"/>
</dbReference>
<keyword evidence="4" id="KW-1185">Reference proteome</keyword>
<gene>
    <name evidence="3" type="ORF">ElyMa_000354300</name>
</gene>
<dbReference type="AlphaFoldDB" id="A0AAV4FEJ8"/>
<evidence type="ECO:0000259" key="2">
    <source>
        <dbReference type="PROSITE" id="PS51190"/>
    </source>
</evidence>
<evidence type="ECO:0000313" key="3">
    <source>
        <dbReference type="EMBL" id="GFR71479.1"/>
    </source>
</evidence>
<dbReference type="FunFam" id="1.10.1070.11:FF:000018">
    <property type="entry name" value="DNA-dependent protein kinase catalytic subunit"/>
    <property type="match status" value="1"/>
</dbReference>
<dbReference type="GO" id="GO:0008630">
    <property type="term" value="P:intrinsic apoptotic signaling pathway in response to DNA damage"/>
    <property type="evidence" value="ECO:0007669"/>
    <property type="project" value="TreeGrafter"/>
</dbReference>
<dbReference type="SUPFAM" id="SSF56112">
    <property type="entry name" value="Protein kinase-like (PK-like)"/>
    <property type="match status" value="1"/>
</dbReference>
<sequence>MFSVFLSHLCIGQYSGLSKPLPEYHIKISGFDERVLVMSSLRKPKRIMIRGNNEKEFPYLVKSGEDLRMDQRIENLFLIMNSVMDADPGCRQRKLSLKTYQVISMTPRVGLIEWMRNTQPLKEFLLNTLSDEEQKYLDPKSIHAPVVQHMKWVEKVADKDNKRGFQGMFDKVYIKYSYTETVKEFRLKEGKIPWNLSRRALQRLSSSPEAFYVLRSTLLRSHSVVCICQYLLGIGDRHLSNFMVNLKTGHMVGIDFGHAFGSATQFLPVPELMPFRLTRQLTNLNMPLQVKGQMESCMRHVLRALRADSDLLLSTMDVFVKEPSLDWMNFAEKQMQAGKETDDAAQDEKWYPKQKIQFAQRKLQGDHPCHIMKDELELGHSKREAFRSMVRVLLGDKKENIRAELPAQGLSVEQQVAALIDHATDPNILGRTWGGWEPWV</sequence>
<name>A0AAV4FEJ8_9GAST</name>
<comment type="caution">
    <text evidence="3">The sequence shown here is derived from an EMBL/GenBank/DDBJ whole genome shotgun (WGS) entry which is preliminary data.</text>
</comment>
<keyword evidence="3" id="KW-0418">Kinase</keyword>